<dbReference type="Proteomes" id="UP000010467">
    <property type="component" value="Plasmid pDEIPE01"/>
</dbReference>
<reference evidence="2" key="1">
    <citation type="submission" date="2012-03" db="EMBL/GenBank/DDBJ databases">
        <title>Complete sequence of plasmid 1 of Deinococcus peraridilitoris DSM 19664.</title>
        <authorList>
            <person name="Lucas S."/>
            <person name="Copeland A."/>
            <person name="Lapidus A."/>
            <person name="Glavina del Rio T."/>
            <person name="Dalin E."/>
            <person name="Tice H."/>
            <person name="Bruce D."/>
            <person name="Goodwin L."/>
            <person name="Pitluck S."/>
            <person name="Peters L."/>
            <person name="Mikhailova N."/>
            <person name="Lu M."/>
            <person name="Kyrpides N."/>
            <person name="Mavromatis K."/>
            <person name="Ivanova N."/>
            <person name="Brettin T."/>
            <person name="Detter J.C."/>
            <person name="Han C."/>
            <person name="Larimer F."/>
            <person name="Land M."/>
            <person name="Hauser L."/>
            <person name="Markowitz V."/>
            <person name="Cheng J.-F."/>
            <person name="Hugenholtz P."/>
            <person name="Woyke T."/>
            <person name="Wu D."/>
            <person name="Pukall R."/>
            <person name="Steenblock K."/>
            <person name="Brambilla E."/>
            <person name="Klenk H.-P."/>
            <person name="Eisen J.A."/>
        </authorList>
    </citation>
    <scope>NUCLEOTIDE SEQUENCE [LARGE SCALE GENOMIC DNA]</scope>
    <source>
        <strain evidence="2">DSM 19664 / LMG 22246 / CIP 109416 / KR-200</strain>
        <plasmid evidence="2">Plasmid pDEIPE01</plasmid>
    </source>
</reference>
<proteinExistence type="predicted"/>
<keyword evidence="1" id="KW-0614">Plasmid</keyword>
<sequence>MKVWQGYGSEHSMNLVMVGTFKTEADANKVREAIQQITRQVDIAVDKGILEVGENNREFGEDLRQLLHQLNLYILNPHEMEQFRYDVSLEAKDRCLVLTTDEIDVSAFMKIFVDKGAGWSPLSGPAESRGKALGYATTFNSAC</sequence>
<evidence type="ECO:0000313" key="2">
    <source>
        <dbReference type="Proteomes" id="UP000010467"/>
    </source>
</evidence>
<evidence type="ECO:0000313" key="1">
    <source>
        <dbReference type="EMBL" id="AFZ69429.1"/>
    </source>
</evidence>
<dbReference type="Pfam" id="PF19902">
    <property type="entry name" value="DUF6375"/>
    <property type="match status" value="1"/>
</dbReference>
<dbReference type="HOGENOM" id="CLU_1882987_0_0_0"/>
<dbReference type="InterPro" id="IPR045955">
    <property type="entry name" value="DUF6375"/>
</dbReference>
<dbReference type="KEGG" id="dpd:Deipe_4040"/>
<geneLocation type="plasmid" evidence="1 2">
    <name>pDEIPE01</name>
</geneLocation>
<dbReference type="RefSeq" id="WP_015231331.1">
    <property type="nucleotide sequence ID" value="NC_019789.1"/>
</dbReference>
<dbReference type="EMBL" id="CP003383">
    <property type="protein sequence ID" value="AFZ69429.1"/>
    <property type="molecule type" value="Genomic_DNA"/>
</dbReference>
<name>L0A7K0_DEIPD</name>
<keyword evidence="2" id="KW-1185">Reference proteome</keyword>
<dbReference type="AlphaFoldDB" id="L0A7K0"/>
<organism evidence="1 2">
    <name type="scientific">Deinococcus peraridilitoris (strain DSM 19664 / LMG 22246 / CIP 109416 / KR-200)</name>
    <dbReference type="NCBI Taxonomy" id="937777"/>
    <lineage>
        <taxon>Bacteria</taxon>
        <taxon>Thermotogati</taxon>
        <taxon>Deinococcota</taxon>
        <taxon>Deinococci</taxon>
        <taxon>Deinococcales</taxon>
        <taxon>Deinococcaceae</taxon>
        <taxon>Deinococcus</taxon>
    </lineage>
</organism>
<accession>L0A7K0</accession>
<protein>
    <submittedName>
        <fullName evidence="1">Uncharacterized protein</fullName>
    </submittedName>
</protein>
<gene>
    <name evidence="1" type="ordered locus">Deipe_4040</name>
</gene>